<dbReference type="SUPFAM" id="SSF103473">
    <property type="entry name" value="MFS general substrate transporter"/>
    <property type="match status" value="1"/>
</dbReference>
<sequence>MNFAAYREILAVGPVRRLLLIAMVARIPHAAAGVLLTLHVVETMGLSYAAAGMVAAAITIGMAFGAPWRGRMVDIYGLRRALVPSVVAELVVWSTAPLLNFQFLIVAAFIGGLFAVPIFSVVRQALSVMVPAEQRRTAYALDSMGGELTFMVGPAAGVMLATTTHTSVGLVVIGVSVAVAGGFLMCFNPPTRSGQKGAYVAVGQSVGTLDAGPAEDAIPAPDLTGRNAVARMWLRSRHSLGWVNLAVLAILGTSLGAGLVLSGTNVGMVAVMRENDLIGDLGIVFVFWCGASIVGGIIYGALHKSINPLWLLMGMAVLIIPMGFATDAWTLGLLSIPPGLLCAPVLTSSAEHIADLVTEKRRGEAMGWYGSSMTMGNAMGAPFAGALIDNVGAWAGFVVVGAICAVLAIAGLLAMAMWNRRSRKSREPGGSACRDDDLDGLPGEPDPV</sequence>
<feature type="transmembrane region" description="Helical" evidence="2">
    <location>
        <begin position="309"/>
        <end position="329"/>
    </location>
</feature>
<dbReference type="Proteomes" id="UP000711614">
    <property type="component" value="Unassembled WGS sequence"/>
</dbReference>
<evidence type="ECO:0000256" key="2">
    <source>
        <dbReference type="SAM" id="Phobius"/>
    </source>
</evidence>
<feature type="transmembrane region" description="Helical" evidence="2">
    <location>
        <begin position="281"/>
        <end position="302"/>
    </location>
</feature>
<dbReference type="RefSeq" id="WP_209676157.1">
    <property type="nucleotide sequence ID" value="NZ_JAGIOI010000001.1"/>
</dbReference>
<feature type="transmembrane region" description="Helical" evidence="2">
    <location>
        <begin position="78"/>
        <end position="96"/>
    </location>
</feature>
<accession>A0ABS4YS80</accession>
<feature type="transmembrane region" description="Helical" evidence="2">
    <location>
        <begin position="240"/>
        <end position="261"/>
    </location>
</feature>
<keyword evidence="2" id="KW-1133">Transmembrane helix</keyword>
<evidence type="ECO:0000313" key="4">
    <source>
        <dbReference type="Proteomes" id="UP000711614"/>
    </source>
</evidence>
<feature type="transmembrane region" description="Helical" evidence="2">
    <location>
        <begin position="394"/>
        <end position="418"/>
    </location>
</feature>
<organism evidence="3 4">
    <name type="scientific">Arthrobacter stackebrandtii</name>
    <dbReference type="NCBI Taxonomy" id="272161"/>
    <lineage>
        <taxon>Bacteria</taxon>
        <taxon>Bacillati</taxon>
        <taxon>Actinomycetota</taxon>
        <taxon>Actinomycetes</taxon>
        <taxon>Micrococcales</taxon>
        <taxon>Micrococcaceae</taxon>
        <taxon>Arthrobacter</taxon>
    </lineage>
</organism>
<feature type="transmembrane region" description="Helical" evidence="2">
    <location>
        <begin position="18"/>
        <end position="40"/>
    </location>
</feature>
<dbReference type="InterPro" id="IPR011701">
    <property type="entry name" value="MFS"/>
</dbReference>
<comment type="caution">
    <text evidence="3">The sequence shown here is derived from an EMBL/GenBank/DDBJ whole genome shotgun (WGS) entry which is preliminary data.</text>
</comment>
<protein>
    <submittedName>
        <fullName evidence="3">MFS family permease</fullName>
    </submittedName>
</protein>
<reference evidence="3 4" key="1">
    <citation type="submission" date="2021-03" db="EMBL/GenBank/DDBJ databases">
        <title>Sequencing the genomes of 1000 actinobacteria strains.</title>
        <authorList>
            <person name="Klenk H.-P."/>
        </authorList>
    </citation>
    <scope>NUCLEOTIDE SEQUENCE [LARGE SCALE GENOMIC DNA]</scope>
    <source>
        <strain evidence="3 4">DSM 16005</strain>
    </source>
</reference>
<feature type="transmembrane region" description="Helical" evidence="2">
    <location>
        <begin position="167"/>
        <end position="187"/>
    </location>
</feature>
<dbReference type="EMBL" id="JAGIOI010000001">
    <property type="protein sequence ID" value="MBP2411252.1"/>
    <property type="molecule type" value="Genomic_DNA"/>
</dbReference>
<dbReference type="Gene3D" id="1.20.1250.20">
    <property type="entry name" value="MFS general substrate transporter like domains"/>
    <property type="match status" value="1"/>
</dbReference>
<dbReference type="PANTHER" id="PTHR23542">
    <property type="match status" value="1"/>
</dbReference>
<dbReference type="PANTHER" id="PTHR23542:SF1">
    <property type="entry name" value="MAJOR FACILITATOR SUPERFAMILY (MFS) PROFILE DOMAIN-CONTAINING PROTEIN"/>
    <property type="match status" value="1"/>
</dbReference>
<feature type="transmembrane region" description="Helical" evidence="2">
    <location>
        <begin position="138"/>
        <end position="161"/>
    </location>
</feature>
<keyword evidence="4" id="KW-1185">Reference proteome</keyword>
<keyword evidence="2" id="KW-0472">Membrane</keyword>
<evidence type="ECO:0000256" key="1">
    <source>
        <dbReference type="SAM" id="MobiDB-lite"/>
    </source>
</evidence>
<name>A0ABS4YS80_9MICC</name>
<gene>
    <name evidence="3" type="ORF">JOF48_000051</name>
</gene>
<dbReference type="InterPro" id="IPR036259">
    <property type="entry name" value="MFS_trans_sf"/>
</dbReference>
<proteinExistence type="predicted"/>
<feature type="region of interest" description="Disordered" evidence="1">
    <location>
        <begin position="424"/>
        <end position="448"/>
    </location>
</feature>
<dbReference type="Pfam" id="PF07690">
    <property type="entry name" value="MFS_1"/>
    <property type="match status" value="1"/>
</dbReference>
<keyword evidence="2" id="KW-0812">Transmembrane</keyword>
<evidence type="ECO:0000313" key="3">
    <source>
        <dbReference type="EMBL" id="MBP2411252.1"/>
    </source>
</evidence>
<feature type="transmembrane region" description="Helical" evidence="2">
    <location>
        <begin position="102"/>
        <end position="126"/>
    </location>
</feature>
<feature type="transmembrane region" description="Helical" evidence="2">
    <location>
        <begin position="46"/>
        <end position="66"/>
    </location>
</feature>